<feature type="transmembrane region" description="Helical" evidence="7">
    <location>
        <begin position="262"/>
        <end position="284"/>
    </location>
</feature>
<comment type="similarity">
    <text evidence="7">Belongs to the binding-protein-dependent transport system permease family.</text>
</comment>
<protein>
    <submittedName>
        <fullName evidence="9">Inner membrane ABC transporter permease protein ycjO</fullName>
    </submittedName>
</protein>
<gene>
    <name evidence="9" type="primary">ycjO_2</name>
    <name evidence="9" type="ORF">ERS852395_01620</name>
</gene>
<accession>A0A174AQN7</accession>
<dbReference type="AlphaFoldDB" id="A0A174AQN7"/>
<dbReference type="Pfam" id="PF00528">
    <property type="entry name" value="BPD_transp_1"/>
    <property type="match status" value="1"/>
</dbReference>
<reference evidence="9 10" key="1">
    <citation type="submission" date="2015-09" db="EMBL/GenBank/DDBJ databases">
        <authorList>
            <consortium name="Pathogen Informatics"/>
        </authorList>
    </citation>
    <scope>NUCLEOTIDE SEQUENCE [LARGE SCALE GENOMIC DNA]</scope>
    <source>
        <strain evidence="9 10">2789STDY5608838</strain>
    </source>
</reference>
<dbReference type="CDD" id="cd06261">
    <property type="entry name" value="TM_PBP2"/>
    <property type="match status" value="1"/>
</dbReference>
<feature type="transmembrane region" description="Helical" evidence="7">
    <location>
        <begin position="12"/>
        <end position="34"/>
    </location>
</feature>
<feature type="domain" description="ABC transmembrane type-1" evidence="8">
    <location>
        <begin position="70"/>
        <end position="284"/>
    </location>
</feature>
<comment type="subcellular location">
    <subcellularLocation>
        <location evidence="1 7">Cell membrane</location>
        <topology evidence="1 7">Multi-pass membrane protein</topology>
    </subcellularLocation>
</comment>
<sequence>MNRNRENGENRFAYLVNAPMIIYLACFLAFPMVWGLYMSFTNKTIGNPASFVGFKNYIRLLGDAEYRRSILNTVFFTAVSILVKTVLGMLMALSLNQKFKGRNIARALLMIPWTLPNIVVVYNWRWIFNSTGGIANYILKSLHITNTDIIWFGSAGLAMTTIIVANVWRGTPFFGVSILAKLQTIPKDYYEAAEIDGAGLWQKFRHITLPEVKDVTILSALMSTIWTINEFETVWLLTGGGPNGTTEVMNVYSYKTAMRSMMLGRGIAVAVLAMPVLMILISILTRRMLPEGE</sequence>
<dbReference type="GeneID" id="75077108"/>
<evidence type="ECO:0000256" key="5">
    <source>
        <dbReference type="ARBA" id="ARBA00022989"/>
    </source>
</evidence>
<dbReference type="GO" id="GO:0055085">
    <property type="term" value="P:transmembrane transport"/>
    <property type="evidence" value="ECO:0007669"/>
    <property type="project" value="InterPro"/>
</dbReference>
<dbReference type="EMBL" id="CYZA01000007">
    <property type="protein sequence ID" value="CUN89786.1"/>
    <property type="molecule type" value="Genomic_DNA"/>
</dbReference>
<feature type="transmembrane region" description="Helical" evidence="7">
    <location>
        <begin position="149"/>
        <end position="168"/>
    </location>
</feature>
<dbReference type="RefSeq" id="WP_008707086.1">
    <property type="nucleotide sequence ID" value="NZ_CYZA01000007.1"/>
</dbReference>
<feature type="transmembrane region" description="Helical" evidence="7">
    <location>
        <begin position="70"/>
        <end position="95"/>
    </location>
</feature>
<name>A0A174AQN7_9FIRM</name>
<dbReference type="GO" id="GO:0005886">
    <property type="term" value="C:plasma membrane"/>
    <property type="evidence" value="ECO:0007669"/>
    <property type="project" value="UniProtKB-SubCell"/>
</dbReference>
<evidence type="ECO:0000256" key="4">
    <source>
        <dbReference type="ARBA" id="ARBA00022692"/>
    </source>
</evidence>
<dbReference type="PANTHER" id="PTHR43005">
    <property type="entry name" value="BLR7065 PROTEIN"/>
    <property type="match status" value="1"/>
</dbReference>
<keyword evidence="2 7" id="KW-0813">Transport</keyword>
<dbReference type="InterPro" id="IPR035906">
    <property type="entry name" value="MetI-like_sf"/>
</dbReference>
<feature type="transmembrane region" description="Helical" evidence="7">
    <location>
        <begin position="107"/>
        <end position="127"/>
    </location>
</feature>
<evidence type="ECO:0000256" key="2">
    <source>
        <dbReference type="ARBA" id="ARBA00022448"/>
    </source>
</evidence>
<evidence type="ECO:0000313" key="9">
    <source>
        <dbReference type="EMBL" id="CUN89786.1"/>
    </source>
</evidence>
<evidence type="ECO:0000256" key="7">
    <source>
        <dbReference type="RuleBase" id="RU363032"/>
    </source>
</evidence>
<evidence type="ECO:0000313" key="10">
    <source>
        <dbReference type="Proteomes" id="UP000095447"/>
    </source>
</evidence>
<evidence type="ECO:0000259" key="8">
    <source>
        <dbReference type="PROSITE" id="PS50928"/>
    </source>
</evidence>
<keyword evidence="4 7" id="KW-0812">Transmembrane</keyword>
<dbReference type="Proteomes" id="UP000095447">
    <property type="component" value="Unassembled WGS sequence"/>
</dbReference>
<evidence type="ECO:0000256" key="3">
    <source>
        <dbReference type="ARBA" id="ARBA00022475"/>
    </source>
</evidence>
<keyword evidence="6 7" id="KW-0472">Membrane</keyword>
<keyword evidence="5 7" id="KW-1133">Transmembrane helix</keyword>
<organism evidence="9 10">
    <name type="scientific">Blautia obeum</name>
    <dbReference type="NCBI Taxonomy" id="40520"/>
    <lineage>
        <taxon>Bacteria</taxon>
        <taxon>Bacillati</taxon>
        <taxon>Bacillota</taxon>
        <taxon>Clostridia</taxon>
        <taxon>Lachnospirales</taxon>
        <taxon>Lachnospiraceae</taxon>
        <taxon>Blautia</taxon>
    </lineage>
</organism>
<dbReference type="PANTHER" id="PTHR43005:SF1">
    <property type="entry name" value="SPERMIDINE_PUTRESCINE TRANSPORT SYSTEM PERMEASE PROTEIN"/>
    <property type="match status" value="1"/>
</dbReference>
<evidence type="ECO:0000256" key="6">
    <source>
        <dbReference type="ARBA" id="ARBA00023136"/>
    </source>
</evidence>
<evidence type="ECO:0000256" key="1">
    <source>
        <dbReference type="ARBA" id="ARBA00004651"/>
    </source>
</evidence>
<keyword evidence="3" id="KW-1003">Cell membrane</keyword>
<proteinExistence type="inferred from homology"/>
<dbReference type="InterPro" id="IPR000515">
    <property type="entry name" value="MetI-like"/>
</dbReference>
<dbReference type="SUPFAM" id="SSF161098">
    <property type="entry name" value="MetI-like"/>
    <property type="match status" value="1"/>
</dbReference>
<dbReference type="PROSITE" id="PS50928">
    <property type="entry name" value="ABC_TM1"/>
    <property type="match status" value="1"/>
</dbReference>
<dbReference type="Gene3D" id="1.10.3720.10">
    <property type="entry name" value="MetI-like"/>
    <property type="match status" value="1"/>
</dbReference>